<evidence type="ECO:0000313" key="2">
    <source>
        <dbReference type="EMBL" id="MDX8492296.1"/>
    </source>
</evidence>
<dbReference type="EMBL" id="JAVIJC010000010">
    <property type="protein sequence ID" value="MDX8492296.1"/>
    <property type="molecule type" value="Genomic_DNA"/>
</dbReference>
<reference evidence="2 3" key="1">
    <citation type="submission" date="2023-08" db="EMBL/GenBank/DDBJ databases">
        <title>Implementing the SeqCode for naming new Mesorhizobium species isolated from Vachellia karroo root nodules.</title>
        <authorList>
            <person name="Van Lill M."/>
        </authorList>
    </citation>
    <scope>NUCLEOTIDE SEQUENCE [LARGE SCALE GENOMIC DNA]</scope>
    <source>
        <strain evidence="2 3">VK22B</strain>
    </source>
</reference>
<evidence type="ECO:0000256" key="1">
    <source>
        <dbReference type="SAM" id="MobiDB-lite"/>
    </source>
</evidence>
<protein>
    <submittedName>
        <fullName evidence="2">Uncharacterized protein</fullName>
    </submittedName>
</protein>
<accession>A0ABU4YZ89</accession>
<evidence type="ECO:0000313" key="3">
    <source>
        <dbReference type="Proteomes" id="UP001271249"/>
    </source>
</evidence>
<keyword evidence="3" id="KW-1185">Reference proteome</keyword>
<feature type="region of interest" description="Disordered" evidence="1">
    <location>
        <begin position="1"/>
        <end position="40"/>
    </location>
</feature>
<organism evidence="2 3">
    <name type="scientific">Mesorhizobium captivum</name>
    <dbReference type="NCBI Taxonomy" id="3072319"/>
    <lineage>
        <taxon>Bacteria</taxon>
        <taxon>Pseudomonadati</taxon>
        <taxon>Pseudomonadota</taxon>
        <taxon>Alphaproteobacteria</taxon>
        <taxon>Hyphomicrobiales</taxon>
        <taxon>Phyllobacteriaceae</taxon>
        <taxon>Mesorhizobium</taxon>
    </lineage>
</organism>
<dbReference type="Proteomes" id="UP001271249">
    <property type="component" value="Unassembled WGS sequence"/>
</dbReference>
<proteinExistence type="predicted"/>
<gene>
    <name evidence="2" type="ORF">RFN29_11955</name>
</gene>
<sequence>MTEPVLCEIRDRMAPTADPDEARRASLALDRAAGQGATSR</sequence>
<dbReference type="RefSeq" id="WP_320226290.1">
    <property type="nucleotide sequence ID" value="NZ_JAVIJB010000012.1"/>
</dbReference>
<name>A0ABU4YZ89_9HYPH</name>
<comment type="caution">
    <text evidence="2">The sequence shown here is derived from an EMBL/GenBank/DDBJ whole genome shotgun (WGS) entry which is preliminary data.</text>
</comment>